<dbReference type="KEGG" id="pto:PTO0163"/>
<feature type="transmembrane region" description="Helical" evidence="6">
    <location>
        <begin position="193"/>
        <end position="215"/>
    </location>
</feature>
<evidence type="ECO:0000256" key="3">
    <source>
        <dbReference type="ARBA" id="ARBA00022692"/>
    </source>
</evidence>
<dbReference type="eggNOG" id="arCOG00271">
    <property type="taxonomic scope" value="Archaea"/>
</dbReference>
<dbReference type="InterPro" id="IPR037185">
    <property type="entry name" value="EmrE-like"/>
</dbReference>
<evidence type="ECO:0000259" key="7">
    <source>
        <dbReference type="Pfam" id="PF00892"/>
    </source>
</evidence>
<dbReference type="PANTHER" id="PTHR32322">
    <property type="entry name" value="INNER MEMBRANE TRANSPORTER"/>
    <property type="match status" value="1"/>
</dbReference>
<sequence length="271" mass="29760">MKNPGYVYLIFLGIIWGLTYPLTKIIAVYISPIIITWTRIGIAALFFFLISRSYQYGKKEVINALLNVVAFMVFLNVGVSISSNPGLAAVMIYTQPLFVIIIEIILGTHVSFRYMAGILIGFAGIALSVTSTRFDPGVLISLLGGISWAGGTVYFSRNLKSANNIKLNAFMNAFALPIVLAITPAYFYFKYSLYIILLLILLGILAQAVGFYLWFSSIKLLGPIKASAGSLIVPVFAYIMTFIILGIYPNMLEIMGSIITLAGVYITLSIR</sequence>
<feature type="transmembrane region" description="Helical" evidence="6">
    <location>
        <begin position="137"/>
        <end position="155"/>
    </location>
</feature>
<comment type="subcellular location">
    <subcellularLocation>
        <location evidence="1">Cell membrane</location>
        <topology evidence="1">Multi-pass membrane protein</topology>
    </subcellularLocation>
</comment>
<feature type="transmembrane region" description="Helical" evidence="6">
    <location>
        <begin position="227"/>
        <end position="248"/>
    </location>
</feature>
<dbReference type="OrthoDB" id="17861at2157"/>
<evidence type="ECO:0000256" key="1">
    <source>
        <dbReference type="ARBA" id="ARBA00004651"/>
    </source>
</evidence>
<keyword evidence="5 6" id="KW-0472">Membrane</keyword>
<feature type="transmembrane region" description="Helical" evidence="6">
    <location>
        <begin position="29"/>
        <end position="49"/>
    </location>
</feature>
<evidence type="ECO:0000256" key="6">
    <source>
        <dbReference type="SAM" id="Phobius"/>
    </source>
</evidence>
<keyword evidence="2" id="KW-1003">Cell membrane</keyword>
<feature type="transmembrane region" description="Helical" evidence="6">
    <location>
        <begin position="254"/>
        <end position="270"/>
    </location>
</feature>
<dbReference type="HOGENOM" id="CLU_033863_5_0_2"/>
<gene>
    <name evidence="8" type="ordered locus">PTO0163</name>
</gene>
<feature type="domain" description="EamA" evidence="7">
    <location>
        <begin position="136"/>
        <end position="268"/>
    </location>
</feature>
<reference evidence="8 9" key="1">
    <citation type="journal article" date="2004" name="Proc. Natl. Acad. Sci. U.S.A.">
        <title>Genome sequence of Picrophilus torridus and its implications for life around pH 0.</title>
        <authorList>
            <person name="Futterer O."/>
            <person name="Angelov A."/>
            <person name="Liesegang H."/>
            <person name="Gottschalk G."/>
            <person name="Schleper C."/>
            <person name="Schepers B."/>
            <person name="Dock C."/>
            <person name="Antranikian G."/>
            <person name="Liebl W."/>
        </authorList>
    </citation>
    <scope>NUCLEOTIDE SEQUENCE [LARGE SCALE GENOMIC DNA]</scope>
    <source>
        <strain evidence="9">ATCC 700027 / DSM 9790 / JCM 10055 / NBRC 100828</strain>
    </source>
</reference>
<dbReference type="STRING" id="263820.PTO0163"/>
<feature type="transmembrane region" description="Helical" evidence="6">
    <location>
        <begin position="61"/>
        <end position="81"/>
    </location>
</feature>
<evidence type="ECO:0000256" key="2">
    <source>
        <dbReference type="ARBA" id="ARBA00022475"/>
    </source>
</evidence>
<dbReference type="RefSeq" id="WP_011176964.1">
    <property type="nucleotide sequence ID" value="NC_005877.1"/>
</dbReference>
<keyword evidence="3 6" id="KW-0812">Transmembrane</keyword>
<evidence type="ECO:0000313" key="9">
    <source>
        <dbReference type="Proteomes" id="UP000000438"/>
    </source>
</evidence>
<evidence type="ECO:0000313" key="8">
    <source>
        <dbReference type="EMBL" id="AAT42748.1"/>
    </source>
</evidence>
<dbReference type="InParanoid" id="Q6L2Q4"/>
<dbReference type="PaxDb" id="263820-PTO0163"/>
<feature type="transmembrane region" description="Helical" evidence="6">
    <location>
        <begin position="167"/>
        <end position="187"/>
    </location>
</feature>
<accession>Q6L2Q4</accession>
<evidence type="ECO:0000256" key="5">
    <source>
        <dbReference type="ARBA" id="ARBA00023136"/>
    </source>
</evidence>
<protein>
    <submittedName>
        <fullName evidence="8">Transporter</fullName>
    </submittedName>
</protein>
<feature type="domain" description="EamA" evidence="7">
    <location>
        <begin position="4"/>
        <end position="129"/>
    </location>
</feature>
<organism evidence="8 9">
    <name type="scientific">Picrophilus torridus (strain ATCC 700027 / DSM 9790 / JCM 10055 / NBRC 100828 / KAW 2/3)</name>
    <dbReference type="NCBI Taxonomy" id="1122961"/>
    <lineage>
        <taxon>Archaea</taxon>
        <taxon>Methanobacteriati</taxon>
        <taxon>Thermoplasmatota</taxon>
        <taxon>Thermoplasmata</taxon>
        <taxon>Thermoplasmatales</taxon>
        <taxon>Picrophilaceae</taxon>
        <taxon>Picrophilus</taxon>
    </lineage>
</organism>
<feature type="transmembrane region" description="Helical" evidence="6">
    <location>
        <begin position="87"/>
        <end position="107"/>
    </location>
</feature>
<dbReference type="GeneID" id="2844637"/>
<proteinExistence type="predicted"/>
<dbReference type="InterPro" id="IPR000620">
    <property type="entry name" value="EamA_dom"/>
</dbReference>
<dbReference type="InterPro" id="IPR050638">
    <property type="entry name" value="AA-Vitamin_Transporters"/>
</dbReference>
<dbReference type="AlphaFoldDB" id="Q6L2Q4"/>
<dbReference type="Pfam" id="PF00892">
    <property type="entry name" value="EamA"/>
    <property type="match status" value="2"/>
</dbReference>
<dbReference type="EMBL" id="AE017261">
    <property type="protein sequence ID" value="AAT42748.1"/>
    <property type="molecule type" value="Genomic_DNA"/>
</dbReference>
<feature type="transmembrane region" description="Helical" evidence="6">
    <location>
        <begin position="114"/>
        <end position="131"/>
    </location>
</feature>
<feature type="transmembrane region" description="Helical" evidence="6">
    <location>
        <begin position="5"/>
        <end position="23"/>
    </location>
</feature>
<dbReference type="GO" id="GO:0005886">
    <property type="term" value="C:plasma membrane"/>
    <property type="evidence" value="ECO:0007669"/>
    <property type="project" value="UniProtKB-SubCell"/>
</dbReference>
<evidence type="ECO:0000256" key="4">
    <source>
        <dbReference type="ARBA" id="ARBA00022989"/>
    </source>
</evidence>
<name>Q6L2Q4_PICTO</name>
<dbReference type="Proteomes" id="UP000000438">
    <property type="component" value="Chromosome"/>
</dbReference>
<keyword evidence="4 6" id="KW-1133">Transmembrane helix</keyword>
<dbReference type="PANTHER" id="PTHR32322:SF18">
    <property type="entry name" value="S-ADENOSYLMETHIONINE_S-ADENOSYLHOMOCYSTEINE TRANSPORTER"/>
    <property type="match status" value="1"/>
</dbReference>
<dbReference type="SUPFAM" id="SSF103481">
    <property type="entry name" value="Multidrug resistance efflux transporter EmrE"/>
    <property type="match status" value="2"/>
</dbReference>